<dbReference type="EMBL" id="MPZS01000003">
    <property type="protein sequence ID" value="OOY11240.1"/>
    <property type="molecule type" value="Genomic_DNA"/>
</dbReference>
<dbReference type="CDD" id="cd03801">
    <property type="entry name" value="GT4_PimA-like"/>
    <property type="match status" value="1"/>
</dbReference>
<keyword evidence="1" id="KW-0328">Glycosyltransferase</keyword>
<accession>A0ABX3MIG1</accession>
<organism evidence="4 5">
    <name type="scientific">Thioclava marina</name>
    <dbReference type="NCBI Taxonomy" id="1915077"/>
    <lineage>
        <taxon>Bacteria</taxon>
        <taxon>Pseudomonadati</taxon>
        <taxon>Pseudomonadota</taxon>
        <taxon>Alphaproteobacteria</taxon>
        <taxon>Rhodobacterales</taxon>
        <taxon>Paracoccaceae</taxon>
        <taxon>Thioclava</taxon>
    </lineage>
</organism>
<proteinExistence type="predicted"/>
<dbReference type="Proteomes" id="UP000242224">
    <property type="component" value="Unassembled WGS sequence"/>
</dbReference>
<keyword evidence="2" id="KW-0808">Transferase</keyword>
<dbReference type="PANTHER" id="PTHR12526">
    <property type="entry name" value="GLYCOSYLTRANSFERASE"/>
    <property type="match status" value="1"/>
</dbReference>
<dbReference type="Pfam" id="PF13439">
    <property type="entry name" value="Glyco_transf_4"/>
    <property type="match status" value="1"/>
</dbReference>
<dbReference type="Pfam" id="PF13692">
    <property type="entry name" value="Glyco_trans_1_4"/>
    <property type="match status" value="1"/>
</dbReference>
<keyword evidence="5" id="KW-1185">Reference proteome</keyword>
<evidence type="ECO:0000256" key="1">
    <source>
        <dbReference type="ARBA" id="ARBA00022676"/>
    </source>
</evidence>
<reference evidence="4 5" key="1">
    <citation type="submission" date="2016-11" db="EMBL/GenBank/DDBJ databases">
        <title>A multilocus sequence analysis scheme for characterization of bacteria in the genus Thioclava.</title>
        <authorList>
            <person name="Liu Y."/>
            <person name="Shao Z."/>
        </authorList>
    </citation>
    <scope>NUCLEOTIDE SEQUENCE [LARGE SCALE GENOMIC DNA]</scope>
    <source>
        <strain evidence="4 5">11.10-0-13</strain>
    </source>
</reference>
<name>A0ABX3MIG1_9RHOB</name>
<feature type="domain" description="Glycosyltransferase subfamily 4-like N-terminal" evidence="3">
    <location>
        <begin position="17"/>
        <end position="179"/>
    </location>
</feature>
<comment type="caution">
    <text evidence="4">The sequence shown here is derived from an EMBL/GenBank/DDBJ whole genome shotgun (WGS) entry which is preliminary data.</text>
</comment>
<dbReference type="PANTHER" id="PTHR12526:SF510">
    <property type="entry name" value="D-INOSITOL 3-PHOSPHATE GLYCOSYLTRANSFERASE"/>
    <property type="match status" value="1"/>
</dbReference>
<protein>
    <recommendedName>
        <fullName evidence="3">Glycosyltransferase subfamily 4-like N-terminal domain-containing protein</fullName>
    </recommendedName>
</protein>
<dbReference type="InterPro" id="IPR028098">
    <property type="entry name" value="Glyco_trans_4-like_N"/>
</dbReference>
<evidence type="ECO:0000313" key="5">
    <source>
        <dbReference type="Proteomes" id="UP000242224"/>
    </source>
</evidence>
<dbReference type="Gene3D" id="3.40.50.2000">
    <property type="entry name" value="Glycogen Phosphorylase B"/>
    <property type="match status" value="2"/>
</dbReference>
<evidence type="ECO:0000256" key="2">
    <source>
        <dbReference type="ARBA" id="ARBA00022679"/>
    </source>
</evidence>
<evidence type="ECO:0000259" key="3">
    <source>
        <dbReference type="Pfam" id="PF13439"/>
    </source>
</evidence>
<gene>
    <name evidence="4" type="ORF">BMG00_16050</name>
</gene>
<sequence>MAKTHILFVANDVLGWATYARQLEAALRMRDDLRATVLHRAPPRIAMQLARRHADGALGRALRPFDPIAMHEGMLGRDIRAAIARHRPDIIHVAAHWPAGAVTGGDIPVTLALDTTRPALTRDLPLPGWSAAEIETEATLCRKAAHLFPMSHWAADSLREDFGIGMDRITIQPPSLDPAQWPPPAGGAVNAVPQILFVGNNLLRKGAYRLADWVGGPLSGRCHLHIVSGDSAPPPKGPHVTCHGPLSHAQLMQELLPRMDLFCLPTRLDMSPFVLVEAAAAGLPVVSSALGGIPDLVEDGVTGRLVAPEDDAGFVAALSALLEDPALRARMGETARARAAQRFDGRRNFDALIDRLIALGQPGKVAA</sequence>
<dbReference type="RefSeq" id="WP_078575033.1">
    <property type="nucleotide sequence ID" value="NZ_MPZS01000003.1"/>
</dbReference>
<evidence type="ECO:0000313" key="4">
    <source>
        <dbReference type="EMBL" id="OOY11240.1"/>
    </source>
</evidence>
<dbReference type="SUPFAM" id="SSF53756">
    <property type="entry name" value="UDP-Glycosyltransferase/glycogen phosphorylase"/>
    <property type="match status" value="1"/>
</dbReference>